<dbReference type="AlphaFoldDB" id="A0A0F9MLD0"/>
<reference evidence="1" key="1">
    <citation type="journal article" date="2015" name="Nature">
        <title>Complex archaea that bridge the gap between prokaryotes and eukaryotes.</title>
        <authorList>
            <person name="Spang A."/>
            <person name="Saw J.H."/>
            <person name="Jorgensen S.L."/>
            <person name="Zaremba-Niedzwiedzka K."/>
            <person name="Martijn J."/>
            <person name="Lind A.E."/>
            <person name="van Eijk R."/>
            <person name="Schleper C."/>
            <person name="Guy L."/>
            <person name="Ettema T.J."/>
        </authorList>
    </citation>
    <scope>NUCLEOTIDE SEQUENCE</scope>
</reference>
<dbReference type="PROSITE" id="PS50005">
    <property type="entry name" value="TPR"/>
    <property type="match status" value="1"/>
</dbReference>
<comment type="caution">
    <text evidence="1">The sequence shown here is derived from an EMBL/GenBank/DDBJ whole genome shotgun (WGS) entry which is preliminary data.</text>
</comment>
<gene>
    <name evidence="1" type="ORF">LCGC14_1076570</name>
</gene>
<name>A0A0F9MLD0_9ZZZZ</name>
<protein>
    <submittedName>
        <fullName evidence="1">Uncharacterized protein</fullName>
    </submittedName>
</protein>
<proteinExistence type="predicted"/>
<dbReference type="Gene3D" id="1.25.40.10">
    <property type="entry name" value="Tetratricopeptide repeat domain"/>
    <property type="match status" value="1"/>
</dbReference>
<dbReference type="InterPro" id="IPR011990">
    <property type="entry name" value="TPR-like_helical_dom_sf"/>
</dbReference>
<sequence>MMSKEAKKKLNKGKYCFQHQDFIKAIKLFKKDLKLAPDSAELWYNLGSSFLTNHKLNYPIQQN</sequence>
<dbReference type="SUPFAM" id="SSF48452">
    <property type="entry name" value="TPR-like"/>
    <property type="match status" value="1"/>
</dbReference>
<accession>A0A0F9MLD0</accession>
<dbReference type="InterPro" id="IPR019734">
    <property type="entry name" value="TPR_rpt"/>
</dbReference>
<organism evidence="1">
    <name type="scientific">marine sediment metagenome</name>
    <dbReference type="NCBI Taxonomy" id="412755"/>
    <lineage>
        <taxon>unclassified sequences</taxon>
        <taxon>metagenomes</taxon>
        <taxon>ecological metagenomes</taxon>
    </lineage>
</organism>
<evidence type="ECO:0000313" key="1">
    <source>
        <dbReference type="EMBL" id="KKN06509.1"/>
    </source>
</evidence>
<dbReference type="EMBL" id="LAZR01004683">
    <property type="protein sequence ID" value="KKN06509.1"/>
    <property type="molecule type" value="Genomic_DNA"/>
</dbReference>